<evidence type="ECO:0000256" key="1">
    <source>
        <dbReference type="SAM" id="MobiDB-lite"/>
    </source>
</evidence>
<dbReference type="Gramene" id="PUZ70251">
    <property type="protein sequence ID" value="PUZ70251"/>
    <property type="gene ID" value="GQ55_2G211900"/>
</dbReference>
<sequence>MAEPLPGVAARCERRGRRPQLRGPSAIACTASSWSPCAAQPDHGPRVRRVPRRPPRAGRCTAGHGRQRCYQPSVRLGASVPVAPDAACAASAAGRARCQCHTEPHGTRSSSCAAAGTRVPTGLRVHRRRGLLMPWSMTCCRVAQLGASFGAQLLWL</sequence>
<feature type="region of interest" description="Disordered" evidence="1">
    <location>
        <begin position="40"/>
        <end position="64"/>
    </location>
</feature>
<keyword evidence="3" id="KW-1185">Reference proteome</keyword>
<organism evidence="2 3">
    <name type="scientific">Panicum hallii var. hallii</name>
    <dbReference type="NCBI Taxonomy" id="1504633"/>
    <lineage>
        <taxon>Eukaryota</taxon>
        <taxon>Viridiplantae</taxon>
        <taxon>Streptophyta</taxon>
        <taxon>Embryophyta</taxon>
        <taxon>Tracheophyta</taxon>
        <taxon>Spermatophyta</taxon>
        <taxon>Magnoliopsida</taxon>
        <taxon>Liliopsida</taxon>
        <taxon>Poales</taxon>
        <taxon>Poaceae</taxon>
        <taxon>PACMAD clade</taxon>
        <taxon>Panicoideae</taxon>
        <taxon>Panicodae</taxon>
        <taxon>Paniceae</taxon>
        <taxon>Panicinae</taxon>
        <taxon>Panicum</taxon>
        <taxon>Panicum sect. Panicum</taxon>
    </lineage>
</organism>
<name>A0A2T7EQZ3_9POAL</name>
<gene>
    <name evidence="2" type="ORF">GQ55_2G211900</name>
</gene>
<accession>A0A2T7EQZ3</accession>
<protein>
    <submittedName>
        <fullName evidence="2">Uncharacterized protein</fullName>
    </submittedName>
</protein>
<dbReference type="Proteomes" id="UP000244336">
    <property type="component" value="Chromosome 2"/>
</dbReference>
<dbReference type="AlphaFoldDB" id="A0A2T7EQZ3"/>
<dbReference type="EMBL" id="CM009750">
    <property type="protein sequence ID" value="PUZ70251.1"/>
    <property type="molecule type" value="Genomic_DNA"/>
</dbReference>
<proteinExistence type="predicted"/>
<feature type="compositionally biased region" description="Basic residues" evidence="1">
    <location>
        <begin position="46"/>
        <end position="56"/>
    </location>
</feature>
<evidence type="ECO:0000313" key="2">
    <source>
        <dbReference type="EMBL" id="PUZ70251.1"/>
    </source>
</evidence>
<evidence type="ECO:0000313" key="3">
    <source>
        <dbReference type="Proteomes" id="UP000244336"/>
    </source>
</evidence>
<reference evidence="2 3" key="1">
    <citation type="submission" date="2018-04" db="EMBL/GenBank/DDBJ databases">
        <title>WGS assembly of Panicum hallii var. hallii HAL2.</title>
        <authorList>
            <person name="Lovell J."/>
            <person name="Jenkins J."/>
            <person name="Lowry D."/>
            <person name="Mamidi S."/>
            <person name="Sreedasyam A."/>
            <person name="Weng X."/>
            <person name="Barry K."/>
            <person name="Bonette J."/>
            <person name="Campitelli B."/>
            <person name="Daum C."/>
            <person name="Gordon S."/>
            <person name="Gould B."/>
            <person name="Lipzen A."/>
            <person name="MacQueen A."/>
            <person name="Palacio-Mejia J."/>
            <person name="Plott C."/>
            <person name="Shakirov E."/>
            <person name="Shu S."/>
            <person name="Yoshinaga Y."/>
            <person name="Zane M."/>
            <person name="Rokhsar D."/>
            <person name="Grimwood J."/>
            <person name="Schmutz J."/>
            <person name="Juenger T."/>
        </authorList>
    </citation>
    <scope>NUCLEOTIDE SEQUENCE [LARGE SCALE GENOMIC DNA]</scope>
    <source>
        <strain evidence="3">cv. HAL2</strain>
    </source>
</reference>